<keyword evidence="1" id="KW-0812">Transmembrane</keyword>
<accession>A0A918SKC5</accession>
<feature type="transmembrane region" description="Helical" evidence="1">
    <location>
        <begin position="94"/>
        <end position="116"/>
    </location>
</feature>
<keyword evidence="4" id="KW-1185">Reference proteome</keyword>
<feature type="domain" description="DUF1206" evidence="2">
    <location>
        <begin position="193"/>
        <end position="262"/>
    </location>
</feature>
<feature type="transmembrane region" description="Helical" evidence="1">
    <location>
        <begin position="136"/>
        <end position="162"/>
    </location>
</feature>
<proteinExistence type="predicted"/>
<keyword evidence="1" id="KW-1133">Transmembrane helix</keyword>
<feature type="domain" description="DUF1206" evidence="2">
    <location>
        <begin position="95"/>
        <end position="166"/>
    </location>
</feature>
<protein>
    <submittedName>
        <fullName evidence="3">Membrane protein</fullName>
    </submittedName>
</protein>
<organism evidence="3 4">
    <name type="scientific">Salinimicrobium marinum</name>
    <dbReference type="NCBI Taxonomy" id="680283"/>
    <lineage>
        <taxon>Bacteria</taxon>
        <taxon>Pseudomonadati</taxon>
        <taxon>Bacteroidota</taxon>
        <taxon>Flavobacteriia</taxon>
        <taxon>Flavobacteriales</taxon>
        <taxon>Flavobacteriaceae</taxon>
        <taxon>Salinimicrobium</taxon>
    </lineage>
</organism>
<feature type="domain" description="DUF1206" evidence="2">
    <location>
        <begin position="12"/>
        <end position="77"/>
    </location>
</feature>
<reference evidence="3" key="2">
    <citation type="submission" date="2020-09" db="EMBL/GenBank/DDBJ databases">
        <authorList>
            <person name="Sun Q."/>
            <person name="Kim S."/>
        </authorList>
    </citation>
    <scope>NUCLEOTIDE SEQUENCE</scope>
    <source>
        <strain evidence="3">KCTC 12719</strain>
    </source>
</reference>
<feature type="transmembrane region" description="Helical" evidence="1">
    <location>
        <begin position="52"/>
        <end position="74"/>
    </location>
</feature>
<comment type="caution">
    <text evidence="3">The sequence shown here is derived from an EMBL/GenBank/DDBJ whole genome shotgun (WGS) entry which is preliminary data.</text>
</comment>
<dbReference type="RefSeq" id="WP_189606163.1">
    <property type="nucleotide sequence ID" value="NZ_BMXB01000021.1"/>
</dbReference>
<feature type="transmembrane region" description="Helical" evidence="1">
    <location>
        <begin position="236"/>
        <end position="257"/>
    </location>
</feature>
<evidence type="ECO:0000313" key="4">
    <source>
        <dbReference type="Proteomes" id="UP000610456"/>
    </source>
</evidence>
<feature type="transmembrane region" description="Helical" evidence="1">
    <location>
        <begin position="12"/>
        <end position="32"/>
    </location>
</feature>
<dbReference type="EMBL" id="BMXB01000021">
    <property type="protein sequence ID" value="GHA49657.1"/>
    <property type="molecule type" value="Genomic_DNA"/>
</dbReference>
<reference evidence="3" key="1">
    <citation type="journal article" date="2014" name="Int. J. Syst. Evol. Microbiol.">
        <title>Complete genome sequence of Corynebacterium casei LMG S-19264T (=DSM 44701T), isolated from a smear-ripened cheese.</title>
        <authorList>
            <consortium name="US DOE Joint Genome Institute (JGI-PGF)"/>
            <person name="Walter F."/>
            <person name="Albersmeier A."/>
            <person name="Kalinowski J."/>
            <person name="Ruckert C."/>
        </authorList>
    </citation>
    <scope>NUCLEOTIDE SEQUENCE</scope>
    <source>
        <strain evidence="3">KCTC 12719</strain>
    </source>
</reference>
<evidence type="ECO:0000259" key="2">
    <source>
        <dbReference type="Pfam" id="PF06724"/>
    </source>
</evidence>
<dbReference type="Proteomes" id="UP000610456">
    <property type="component" value="Unassembled WGS sequence"/>
</dbReference>
<dbReference type="Pfam" id="PF06724">
    <property type="entry name" value="DUF1206"/>
    <property type="match status" value="3"/>
</dbReference>
<name>A0A918SKC5_9FLAO</name>
<dbReference type="InterPro" id="IPR009597">
    <property type="entry name" value="DUF1206"/>
</dbReference>
<evidence type="ECO:0000313" key="3">
    <source>
        <dbReference type="EMBL" id="GHA49657.1"/>
    </source>
</evidence>
<dbReference type="AlphaFoldDB" id="A0A918SKC5"/>
<evidence type="ECO:0000256" key="1">
    <source>
        <dbReference type="SAM" id="Phobius"/>
    </source>
</evidence>
<feature type="transmembrane region" description="Helical" evidence="1">
    <location>
        <begin position="193"/>
        <end position="210"/>
    </location>
</feature>
<keyword evidence="1" id="KW-0472">Membrane</keyword>
<gene>
    <name evidence="3" type="ORF">GCM10007103_33180</name>
</gene>
<sequence length="266" mass="28269">MDSKIKKMAQTGFVAKGVVYAITGILTFMAAFNMGGQKAGKLQVLEFLDKQTFGNILLVLMGLGLACYAAWRFVQSVSDPENIGTDTKGKAKRVAFFISGLLYLGLAVLGILRVFTAGGSGASGGSGSSSAENSSFLASETGLILLGIGGAAIAIAGIFQFVKAYKNDYTKKFGLSSLSDEKKRESIKKTAKFGLSARGVIFLIIGYFALQASLSSDPSEIKTTTEAFSFIQDSSYGAWLLGLVAAGLIAYAIYMFLMAKYRKFKD</sequence>